<organism evidence="2">
    <name type="scientific">Alexandrium monilatum</name>
    <dbReference type="NCBI Taxonomy" id="311494"/>
    <lineage>
        <taxon>Eukaryota</taxon>
        <taxon>Sar</taxon>
        <taxon>Alveolata</taxon>
        <taxon>Dinophyceae</taxon>
        <taxon>Gonyaulacales</taxon>
        <taxon>Pyrocystaceae</taxon>
        <taxon>Alexandrium</taxon>
    </lineage>
</organism>
<accession>A0A7S4QPL4</accession>
<gene>
    <name evidence="2" type="ORF">AMON00008_LOCUS22748</name>
</gene>
<dbReference type="SUPFAM" id="SSF102405">
    <property type="entry name" value="MCP/YpsA-like"/>
    <property type="match status" value="1"/>
</dbReference>
<dbReference type="PANTHER" id="PTHR43393:SF3">
    <property type="entry name" value="LYSINE DECARBOXYLASE-LIKE PROTEIN"/>
    <property type="match status" value="1"/>
</dbReference>
<protein>
    <recommendedName>
        <fullName evidence="3">Cytokinin riboside 5'-monophosphate phosphoribohydrolase</fullName>
    </recommendedName>
</protein>
<evidence type="ECO:0000313" key="2">
    <source>
        <dbReference type="EMBL" id="CAE4588059.1"/>
    </source>
</evidence>
<dbReference type="GO" id="GO:0005829">
    <property type="term" value="C:cytosol"/>
    <property type="evidence" value="ECO:0007669"/>
    <property type="project" value="TreeGrafter"/>
</dbReference>
<name>A0A7S4QPL4_9DINO</name>
<feature type="region of interest" description="Disordered" evidence="1">
    <location>
        <begin position="1"/>
        <end position="33"/>
    </location>
</feature>
<evidence type="ECO:0008006" key="3">
    <source>
        <dbReference type="Google" id="ProtNLM"/>
    </source>
</evidence>
<dbReference type="PANTHER" id="PTHR43393">
    <property type="entry name" value="CYTOKININ RIBOSIDE 5'-MONOPHOSPHATE PHOSPHORIBOHYDROLASE"/>
    <property type="match status" value="1"/>
</dbReference>
<dbReference type="EMBL" id="HBNR01033139">
    <property type="protein sequence ID" value="CAE4588059.1"/>
    <property type="molecule type" value="Transcribed_RNA"/>
</dbReference>
<dbReference type="Pfam" id="PF03641">
    <property type="entry name" value="Lysine_decarbox"/>
    <property type="match status" value="1"/>
</dbReference>
<sequence>MASTSPDSKKRPAGEAVAAVANGSEGPRPQKAYRNNEFLNSNAARLIRVMCELEEPKTRLDNQGVENIVMFFGSARAKPKKEYEAAVEEAEAKVKAAPDDVKAKGALERLRKQAFLIPMFDAVRDLSKMLTAWSMKRAAEGKAPYHVGTGGGPGMMQAANQGADMAGGKSVGFGISLPFEDGLNAYVTPELGFEYHYFFTRKYWMAYKCMGLVVAPGGLGTCDELFELITLMQTGKIKRPIPVILIGRKFWQACINWQAFVDYGMISDHDANQLIFADTAEEAFPHLVAGIERMEVEDFHLPEKK</sequence>
<dbReference type="InterPro" id="IPR031100">
    <property type="entry name" value="LOG_fam"/>
</dbReference>
<dbReference type="InterPro" id="IPR052341">
    <property type="entry name" value="LOG_family_nucleotidases"/>
</dbReference>
<reference evidence="2" key="1">
    <citation type="submission" date="2021-01" db="EMBL/GenBank/DDBJ databases">
        <authorList>
            <person name="Corre E."/>
            <person name="Pelletier E."/>
            <person name="Niang G."/>
            <person name="Scheremetjew M."/>
            <person name="Finn R."/>
            <person name="Kale V."/>
            <person name="Holt S."/>
            <person name="Cochrane G."/>
            <person name="Meng A."/>
            <person name="Brown T."/>
            <person name="Cohen L."/>
        </authorList>
    </citation>
    <scope>NUCLEOTIDE SEQUENCE</scope>
    <source>
        <strain evidence="2">CCMP3105</strain>
    </source>
</reference>
<proteinExistence type="predicted"/>
<evidence type="ECO:0000256" key="1">
    <source>
        <dbReference type="SAM" id="MobiDB-lite"/>
    </source>
</evidence>
<dbReference type="AlphaFoldDB" id="A0A7S4QPL4"/>
<dbReference type="Gene3D" id="3.40.50.450">
    <property type="match status" value="1"/>
</dbReference>